<protein>
    <recommendedName>
        <fullName evidence="3">Dolichyl-diphosphooligosaccharide--protein glycosyltransferase subunit 4</fullName>
    </recommendedName>
</protein>
<dbReference type="InterPro" id="IPR051307">
    <property type="entry name" value="OST4"/>
</dbReference>
<feature type="region of interest" description="Disordered" evidence="9">
    <location>
        <begin position="35"/>
        <end position="55"/>
    </location>
</feature>
<evidence type="ECO:0000313" key="11">
    <source>
        <dbReference type="EMBL" id="KAL1303479.1"/>
    </source>
</evidence>
<evidence type="ECO:0000256" key="6">
    <source>
        <dbReference type="ARBA" id="ARBA00022968"/>
    </source>
</evidence>
<dbReference type="PANTHER" id="PTHR48164">
    <property type="entry name" value="DOLICHYL-DIPHOSPHOOLIGOSACCHARIDE--PROTEIN GLYCOSYLTRANSFERASE SUBUNIT 4"/>
    <property type="match status" value="1"/>
</dbReference>
<accession>A0ABR3PBE8</accession>
<dbReference type="GeneID" id="95980559"/>
<dbReference type="RefSeq" id="XP_069199754.1">
    <property type="nucleotide sequence ID" value="XM_069346877.1"/>
</dbReference>
<evidence type="ECO:0000256" key="1">
    <source>
        <dbReference type="ARBA" id="ARBA00004643"/>
    </source>
</evidence>
<name>A0ABR3PBE8_9PEZI</name>
<keyword evidence="5" id="KW-0256">Endoplasmic reticulum</keyword>
<dbReference type="PANTHER" id="PTHR48164:SF1">
    <property type="entry name" value="DOLICHYL-DIPHOSPHOOLIGOSACCHARIDE--PROTEIN GLYCOSYLTRANSFERASE SUBUNIT 4"/>
    <property type="match status" value="1"/>
</dbReference>
<comment type="subcellular location">
    <subcellularLocation>
        <location evidence="1">Endoplasmic reticulum membrane</location>
        <topology evidence="1">Single-pass type III membrane protein</topology>
    </subcellularLocation>
</comment>
<evidence type="ECO:0000256" key="4">
    <source>
        <dbReference type="ARBA" id="ARBA00022692"/>
    </source>
</evidence>
<feature type="transmembrane region" description="Helical" evidence="10">
    <location>
        <begin position="7"/>
        <end position="28"/>
    </location>
</feature>
<organism evidence="11 12">
    <name type="scientific">Neodothiora populina</name>
    <dbReference type="NCBI Taxonomy" id="2781224"/>
    <lineage>
        <taxon>Eukaryota</taxon>
        <taxon>Fungi</taxon>
        <taxon>Dikarya</taxon>
        <taxon>Ascomycota</taxon>
        <taxon>Pezizomycotina</taxon>
        <taxon>Dothideomycetes</taxon>
        <taxon>Dothideomycetidae</taxon>
        <taxon>Dothideales</taxon>
        <taxon>Dothioraceae</taxon>
        <taxon>Neodothiora</taxon>
    </lineage>
</organism>
<sequence>MISDASLYTLSIFLGSTAMLAIVAYHFLEVNAEPDSLSPLSSARKADTVPRAVKA</sequence>
<keyword evidence="6" id="KW-0735">Signal-anchor</keyword>
<gene>
    <name evidence="11" type="ORF">AAFC00_006860</name>
</gene>
<keyword evidence="7 10" id="KW-1133">Transmembrane helix</keyword>
<reference evidence="11 12" key="1">
    <citation type="submission" date="2024-07" db="EMBL/GenBank/DDBJ databases">
        <title>Draft sequence of the Neodothiora populina.</title>
        <authorList>
            <person name="Drown D.D."/>
            <person name="Schuette U.S."/>
            <person name="Buechlein A.B."/>
            <person name="Rusch D.R."/>
            <person name="Winton L.W."/>
            <person name="Adams G.A."/>
        </authorList>
    </citation>
    <scope>NUCLEOTIDE SEQUENCE [LARGE SCALE GENOMIC DNA]</scope>
    <source>
        <strain evidence="11 12">CPC 39397</strain>
    </source>
</reference>
<dbReference type="EMBL" id="JBFMKM010000010">
    <property type="protein sequence ID" value="KAL1303479.1"/>
    <property type="molecule type" value="Genomic_DNA"/>
</dbReference>
<evidence type="ECO:0000256" key="2">
    <source>
        <dbReference type="ARBA" id="ARBA00007685"/>
    </source>
</evidence>
<evidence type="ECO:0000256" key="5">
    <source>
        <dbReference type="ARBA" id="ARBA00022824"/>
    </source>
</evidence>
<evidence type="ECO:0000256" key="3">
    <source>
        <dbReference type="ARBA" id="ARBA00017662"/>
    </source>
</evidence>
<comment type="similarity">
    <text evidence="2">Belongs to the OST4 family.</text>
</comment>
<evidence type="ECO:0000256" key="9">
    <source>
        <dbReference type="SAM" id="MobiDB-lite"/>
    </source>
</evidence>
<dbReference type="InterPro" id="IPR018943">
    <property type="entry name" value="Oligosaccaryltransferase"/>
</dbReference>
<dbReference type="InterPro" id="IPR036330">
    <property type="entry name" value="Ost4p_sf"/>
</dbReference>
<evidence type="ECO:0000256" key="7">
    <source>
        <dbReference type="ARBA" id="ARBA00022989"/>
    </source>
</evidence>
<keyword evidence="4 10" id="KW-0812">Transmembrane</keyword>
<proteinExistence type="inferred from homology"/>
<dbReference type="SUPFAM" id="SSF103464">
    <property type="entry name" value="Oligosaccharyltransferase subunit ost4p"/>
    <property type="match status" value="1"/>
</dbReference>
<comment type="caution">
    <text evidence="11">The sequence shown here is derived from an EMBL/GenBank/DDBJ whole genome shotgun (WGS) entry which is preliminary data.</text>
</comment>
<evidence type="ECO:0000256" key="10">
    <source>
        <dbReference type="SAM" id="Phobius"/>
    </source>
</evidence>
<evidence type="ECO:0000313" key="12">
    <source>
        <dbReference type="Proteomes" id="UP001562354"/>
    </source>
</evidence>
<keyword evidence="12" id="KW-1185">Reference proteome</keyword>
<keyword evidence="8 10" id="KW-0472">Membrane</keyword>
<dbReference type="Pfam" id="PF10215">
    <property type="entry name" value="Ost4"/>
    <property type="match status" value="1"/>
</dbReference>
<evidence type="ECO:0000256" key="8">
    <source>
        <dbReference type="ARBA" id="ARBA00023136"/>
    </source>
</evidence>
<dbReference type="Proteomes" id="UP001562354">
    <property type="component" value="Unassembled WGS sequence"/>
</dbReference>